<dbReference type="InterPro" id="IPR005062">
    <property type="entry name" value="SAC3/GANP/THP3_conserved"/>
</dbReference>
<protein>
    <recommendedName>
        <fullName evidence="1">SAC3/GANP/THP3 conserved domain-containing protein</fullName>
    </recommendedName>
</protein>
<reference evidence="2" key="1">
    <citation type="submission" date="2014-05" db="EMBL/GenBank/DDBJ databases">
        <authorList>
            <person name="Chronopoulou M."/>
        </authorList>
    </citation>
    <scope>NUCLEOTIDE SEQUENCE</scope>
    <source>
        <tissue evidence="2">Whole organism</tissue>
    </source>
</reference>
<dbReference type="GO" id="GO:0005813">
    <property type="term" value="C:centrosome"/>
    <property type="evidence" value="ECO:0007669"/>
    <property type="project" value="TreeGrafter"/>
</dbReference>
<evidence type="ECO:0000259" key="1">
    <source>
        <dbReference type="Pfam" id="PF03399"/>
    </source>
</evidence>
<dbReference type="GO" id="GO:0005819">
    <property type="term" value="C:spindle"/>
    <property type="evidence" value="ECO:0007669"/>
    <property type="project" value="TreeGrafter"/>
</dbReference>
<organism evidence="2">
    <name type="scientific">Lepeophtheirus salmonis</name>
    <name type="common">Salmon louse</name>
    <name type="synonym">Caligus salmonis</name>
    <dbReference type="NCBI Taxonomy" id="72036"/>
    <lineage>
        <taxon>Eukaryota</taxon>
        <taxon>Metazoa</taxon>
        <taxon>Ecdysozoa</taxon>
        <taxon>Arthropoda</taxon>
        <taxon>Crustacea</taxon>
        <taxon>Multicrustacea</taxon>
        <taxon>Hexanauplia</taxon>
        <taxon>Copepoda</taxon>
        <taxon>Siphonostomatoida</taxon>
        <taxon>Caligidae</taxon>
        <taxon>Lepeophtheirus</taxon>
    </lineage>
</organism>
<evidence type="ECO:0000313" key="2">
    <source>
        <dbReference type="EMBL" id="CDW37026.1"/>
    </source>
</evidence>
<dbReference type="EMBL" id="HACA01019665">
    <property type="protein sequence ID" value="CDW37026.1"/>
    <property type="molecule type" value="Transcribed_RNA"/>
</dbReference>
<dbReference type="GO" id="GO:0051225">
    <property type="term" value="P:spindle assembly"/>
    <property type="evidence" value="ECO:0007669"/>
    <property type="project" value="TreeGrafter"/>
</dbReference>
<proteinExistence type="predicted"/>
<accession>A0A0K2UH68</accession>
<name>A0A0K2UH68_LEPSM</name>
<dbReference type="OMA" id="YRLCESP"/>
<dbReference type="Gene3D" id="1.25.40.990">
    <property type="match status" value="1"/>
</dbReference>
<dbReference type="GO" id="GO:0005634">
    <property type="term" value="C:nucleus"/>
    <property type="evidence" value="ECO:0007669"/>
    <property type="project" value="TreeGrafter"/>
</dbReference>
<dbReference type="PANTHER" id="PTHR12436:SF38">
    <property type="entry name" value="SAC3 DOMAIN-CONTAINING PROTEIN 1"/>
    <property type="match status" value="1"/>
</dbReference>
<dbReference type="AlphaFoldDB" id="A0A0K2UH68"/>
<dbReference type="GO" id="GO:0051298">
    <property type="term" value="P:centrosome duplication"/>
    <property type="evidence" value="ECO:0007669"/>
    <property type="project" value="TreeGrafter"/>
</dbReference>
<dbReference type="OrthoDB" id="264795at2759"/>
<sequence length="339" mass="39427">MAISMYDDYKLGTCTEMCPKKEVQLRTKHNLLDPLEKSLGLCVKAYSRSAAGAKETQPCDLRTPDICVKTAEFLINKIIIPQALDNSKYAFVLDRLRSIRQELVIQNINDERTIRIYEICVKFLLYSGYELCESSATRVFKFDSRQNHDQLQSCLKTLIHLYTELEVRTSDYLEMICVYLLLDLDSIQPMIWLLNQKSPELSHNIQILKAIHIIKNYRERNFIAIFRNISDLNAFPLMAFHFNLPKVYRVILDVMSSAYGVPSCQYPMKNFCQNFAVNQNECLSLIRTHLKINMEEDESSYIPFRKNTLISNPPTSIQKMSVVDDHLKGFNRTSLFSFR</sequence>
<dbReference type="PANTHER" id="PTHR12436">
    <property type="entry name" value="80 KDA MCM3-ASSOCIATED PROTEIN"/>
    <property type="match status" value="1"/>
</dbReference>
<dbReference type="Pfam" id="PF03399">
    <property type="entry name" value="SAC3_GANP"/>
    <property type="match status" value="1"/>
</dbReference>
<feature type="domain" description="SAC3/GANP/THP3 conserved" evidence="1">
    <location>
        <begin position="17"/>
        <end position="293"/>
    </location>
</feature>
<dbReference type="InterPro" id="IPR045107">
    <property type="entry name" value="SAC3/GANP/THP3"/>
</dbReference>